<sequence>MTKQTPRVTEGLHQKLNSRHLTFISLGSVIGTGIFLGIGSALTTAGPVGLVLGYVVICSVVFCVMLCVGEMVTYLPVVGAHLRLSGRFVDPALSAAMSWNYWYCWALIAAAETSAVAVLVTYWTQSVPGGVWIALCLALALAVNLCGPRLYAEVEFYMSTIKVITIVGLIILSIVLDAGGGPSHDYIGFRYWKNPGPFVQYEGIGGSLGRFLGFFSGLTTASFSSIGAEMLALASAETRNPRKILPTALRATWIRVLLFYFLGAFCVSLIVPSDDSRLGSSSTASASPYVIAIQQAGIKALPSIINACIITSAVSATVSDIYTASRTLHSMAGTGFAPNVFSKTTTWGSPWLAVLATWAMSLLAFLAVGSSSTSVFNFFLQLTALAGIITWLCIAVTYLRFRAGMNAQGISRASLPFKNRFTCVGAYWIIVVISSVLLFSGWPVFRKGKWDTTQFFGNYLPIGVFVVVFTAFKVGKKSRFVRASEMDLTTGLDEIERRAAQANEEEAPRERKRWSIRMKHVFKRLVS</sequence>
<dbReference type="STRING" id="1328760.A0A165JD82"/>
<keyword evidence="2" id="KW-0813">Transport</keyword>
<keyword evidence="10" id="KW-1185">Reference proteome</keyword>
<dbReference type="FunFam" id="1.20.1740.10:FF:000006">
    <property type="entry name" value="General amino acid permease"/>
    <property type="match status" value="1"/>
</dbReference>
<feature type="transmembrane region" description="Helical" evidence="7">
    <location>
        <begin position="421"/>
        <end position="442"/>
    </location>
</feature>
<organism evidence="9 10">
    <name type="scientific">Xylona heveae (strain CBS 132557 / TC161)</name>
    <dbReference type="NCBI Taxonomy" id="1328760"/>
    <lineage>
        <taxon>Eukaryota</taxon>
        <taxon>Fungi</taxon>
        <taxon>Dikarya</taxon>
        <taxon>Ascomycota</taxon>
        <taxon>Pezizomycotina</taxon>
        <taxon>Xylonomycetes</taxon>
        <taxon>Xylonales</taxon>
        <taxon>Xylonaceae</taxon>
        <taxon>Xylona</taxon>
    </lineage>
</organism>
<keyword evidence="4" id="KW-0029">Amino-acid transport</keyword>
<evidence type="ECO:0000256" key="6">
    <source>
        <dbReference type="ARBA" id="ARBA00023136"/>
    </source>
</evidence>
<dbReference type="OMA" id="KWNSASF"/>
<feature type="domain" description="Amino acid permease/ SLC12A" evidence="8">
    <location>
        <begin position="20"/>
        <end position="480"/>
    </location>
</feature>
<keyword evidence="3 7" id="KW-0812">Transmembrane</keyword>
<feature type="transmembrane region" description="Helical" evidence="7">
    <location>
        <begin position="253"/>
        <end position="271"/>
    </location>
</feature>
<dbReference type="OrthoDB" id="3900342at2759"/>
<dbReference type="GO" id="GO:0015171">
    <property type="term" value="F:amino acid transmembrane transporter activity"/>
    <property type="evidence" value="ECO:0007669"/>
    <property type="project" value="TreeGrafter"/>
</dbReference>
<dbReference type="GO" id="GO:0016020">
    <property type="term" value="C:membrane"/>
    <property type="evidence" value="ECO:0007669"/>
    <property type="project" value="UniProtKB-SubCell"/>
</dbReference>
<evidence type="ECO:0000256" key="7">
    <source>
        <dbReference type="SAM" id="Phobius"/>
    </source>
</evidence>
<feature type="transmembrane region" description="Helical" evidence="7">
    <location>
        <begin position="54"/>
        <end position="80"/>
    </location>
</feature>
<evidence type="ECO:0000256" key="5">
    <source>
        <dbReference type="ARBA" id="ARBA00022989"/>
    </source>
</evidence>
<accession>A0A165JD82</accession>
<dbReference type="EMBL" id="KV407454">
    <property type="protein sequence ID" value="KZF26082.1"/>
    <property type="molecule type" value="Genomic_DNA"/>
</dbReference>
<dbReference type="PANTHER" id="PTHR43341:SF20">
    <property type="entry name" value="AAT FAMILY AMINO ACID TRANSPORTER"/>
    <property type="match status" value="1"/>
</dbReference>
<feature type="transmembrane region" description="Helical" evidence="7">
    <location>
        <begin position="154"/>
        <end position="176"/>
    </location>
</feature>
<dbReference type="PANTHER" id="PTHR43341">
    <property type="entry name" value="AMINO ACID PERMEASE"/>
    <property type="match status" value="1"/>
</dbReference>
<name>A0A165JD82_XYLHT</name>
<dbReference type="PIRSF" id="PIRSF006060">
    <property type="entry name" value="AA_transporter"/>
    <property type="match status" value="1"/>
</dbReference>
<dbReference type="PROSITE" id="PS00218">
    <property type="entry name" value="AMINO_ACID_PERMEASE_1"/>
    <property type="match status" value="1"/>
</dbReference>
<keyword evidence="5 7" id="KW-1133">Transmembrane helix</keyword>
<evidence type="ECO:0000313" key="9">
    <source>
        <dbReference type="EMBL" id="KZF26082.1"/>
    </source>
</evidence>
<dbReference type="InterPro" id="IPR004841">
    <property type="entry name" value="AA-permease/SLC12A_dom"/>
</dbReference>
<dbReference type="Proteomes" id="UP000076632">
    <property type="component" value="Unassembled WGS sequence"/>
</dbReference>
<dbReference type="Gene3D" id="1.20.1740.10">
    <property type="entry name" value="Amino acid/polyamine transporter I"/>
    <property type="match status" value="1"/>
</dbReference>
<protein>
    <submittedName>
        <fullName evidence="9">Amino acid transporter</fullName>
    </submittedName>
</protein>
<comment type="subcellular location">
    <subcellularLocation>
        <location evidence="1">Membrane</location>
        <topology evidence="1">Multi-pass membrane protein</topology>
    </subcellularLocation>
</comment>
<dbReference type="Pfam" id="PF00324">
    <property type="entry name" value="AA_permease"/>
    <property type="match status" value="1"/>
</dbReference>
<evidence type="ECO:0000256" key="2">
    <source>
        <dbReference type="ARBA" id="ARBA00022448"/>
    </source>
</evidence>
<reference evidence="9 10" key="1">
    <citation type="journal article" date="2016" name="Fungal Biol.">
        <title>The genome of Xylona heveae provides a window into fungal endophytism.</title>
        <authorList>
            <person name="Gazis R."/>
            <person name="Kuo A."/>
            <person name="Riley R."/>
            <person name="LaButti K."/>
            <person name="Lipzen A."/>
            <person name="Lin J."/>
            <person name="Amirebrahimi M."/>
            <person name="Hesse C.N."/>
            <person name="Spatafora J.W."/>
            <person name="Henrissat B."/>
            <person name="Hainaut M."/>
            <person name="Grigoriev I.V."/>
            <person name="Hibbett D.S."/>
        </authorList>
    </citation>
    <scope>NUCLEOTIDE SEQUENCE [LARGE SCALE GENOMIC DNA]</scope>
    <source>
        <strain evidence="9 10">TC161</strain>
    </source>
</reference>
<feature type="transmembrane region" description="Helical" evidence="7">
    <location>
        <begin position="454"/>
        <end position="472"/>
    </location>
</feature>
<dbReference type="InterPro" id="IPR050524">
    <property type="entry name" value="APC_YAT"/>
</dbReference>
<dbReference type="InterPro" id="IPR004840">
    <property type="entry name" value="Amino_acid_permease_CS"/>
</dbReference>
<dbReference type="GeneID" id="28898794"/>
<keyword evidence="6 7" id="KW-0472">Membrane</keyword>
<dbReference type="InParanoid" id="A0A165JD82"/>
<evidence type="ECO:0000256" key="3">
    <source>
        <dbReference type="ARBA" id="ARBA00022692"/>
    </source>
</evidence>
<gene>
    <name evidence="9" type="ORF">L228DRAFT_251911</name>
</gene>
<feature type="transmembrane region" description="Helical" evidence="7">
    <location>
        <begin position="101"/>
        <end position="123"/>
    </location>
</feature>
<feature type="transmembrane region" description="Helical" evidence="7">
    <location>
        <begin position="351"/>
        <end position="372"/>
    </location>
</feature>
<feature type="transmembrane region" description="Helical" evidence="7">
    <location>
        <begin position="378"/>
        <end position="401"/>
    </location>
</feature>
<dbReference type="RefSeq" id="XP_018191637.1">
    <property type="nucleotide sequence ID" value="XM_018333657.1"/>
</dbReference>
<evidence type="ECO:0000313" key="10">
    <source>
        <dbReference type="Proteomes" id="UP000076632"/>
    </source>
</evidence>
<proteinExistence type="predicted"/>
<dbReference type="AlphaFoldDB" id="A0A165JD82"/>
<evidence type="ECO:0000256" key="1">
    <source>
        <dbReference type="ARBA" id="ARBA00004141"/>
    </source>
</evidence>
<evidence type="ECO:0000256" key="4">
    <source>
        <dbReference type="ARBA" id="ARBA00022970"/>
    </source>
</evidence>
<feature type="transmembrane region" description="Helical" evidence="7">
    <location>
        <begin position="129"/>
        <end position="147"/>
    </location>
</feature>
<evidence type="ECO:0000259" key="8">
    <source>
        <dbReference type="Pfam" id="PF00324"/>
    </source>
</evidence>
<feature type="transmembrane region" description="Helical" evidence="7">
    <location>
        <begin position="21"/>
        <end position="42"/>
    </location>
</feature>
<feature type="transmembrane region" description="Helical" evidence="7">
    <location>
        <begin position="211"/>
        <end position="232"/>
    </location>
</feature>